<comment type="caution">
    <text evidence="9">The sequence shown here is derived from an EMBL/GenBank/DDBJ whole genome shotgun (WGS) entry which is preliminary data.</text>
</comment>
<dbReference type="EMBL" id="LHCI01000106">
    <property type="protein sequence ID" value="KOX90427.1"/>
    <property type="molecule type" value="Genomic_DNA"/>
</dbReference>
<accession>A0A0M9AEK3</accession>
<organism evidence="9 10">
    <name type="scientific">Thermus aquaticus</name>
    <dbReference type="NCBI Taxonomy" id="271"/>
    <lineage>
        <taxon>Bacteria</taxon>
        <taxon>Thermotogati</taxon>
        <taxon>Deinococcota</taxon>
        <taxon>Deinococci</taxon>
        <taxon>Thermales</taxon>
        <taxon>Thermaceae</taxon>
        <taxon>Thermus</taxon>
    </lineage>
</organism>
<evidence type="ECO:0000256" key="5">
    <source>
        <dbReference type="ARBA" id="ARBA00022692"/>
    </source>
</evidence>
<evidence type="ECO:0000256" key="8">
    <source>
        <dbReference type="SAM" id="Phobius"/>
    </source>
</evidence>
<feature type="transmembrane region" description="Helical" evidence="8">
    <location>
        <begin position="123"/>
        <end position="145"/>
    </location>
</feature>
<dbReference type="InterPro" id="IPR004776">
    <property type="entry name" value="Mem_transp_PIN-like"/>
</dbReference>
<reference evidence="9 10" key="1">
    <citation type="submission" date="2015-07" db="EMBL/GenBank/DDBJ databases">
        <authorList>
            <person name="Noorani M."/>
        </authorList>
    </citation>
    <scope>NUCLEOTIDE SEQUENCE [LARGE SCALE GENOMIC DNA]</scope>
    <source>
        <strain evidence="10">ATCC 25104 / DSM 625 / JCM 10724 / NBRC 103206 / NCIMB 11243 / YT-1</strain>
    </source>
</reference>
<dbReference type="PANTHER" id="PTHR36838">
    <property type="entry name" value="AUXIN EFFLUX CARRIER FAMILY PROTEIN"/>
    <property type="match status" value="1"/>
</dbReference>
<comment type="subcellular location">
    <subcellularLocation>
        <location evidence="1">Cell membrane</location>
        <topology evidence="1">Multi-pass membrane protein</topology>
    </subcellularLocation>
</comment>
<evidence type="ECO:0000256" key="6">
    <source>
        <dbReference type="ARBA" id="ARBA00022989"/>
    </source>
</evidence>
<evidence type="ECO:0000256" key="4">
    <source>
        <dbReference type="ARBA" id="ARBA00022475"/>
    </source>
</evidence>
<dbReference type="RefSeq" id="WP_211256781.1">
    <property type="nucleotide sequence ID" value="NZ_LHCI01000106.1"/>
</dbReference>
<dbReference type="PANTHER" id="PTHR36838:SF1">
    <property type="entry name" value="SLR1864 PROTEIN"/>
    <property type="match status" value="1"/>
</dbReference>
<evidence type="ECO:0000256" key="3">
    <source>
        <dbReference type="ARBA" id="ARBA00022448"/>
    </source>
</evidence>
<proteinExistence type="inferred from homology"/>
<dbReference type="PATRIC" id="fig|271.14.peg.1690"/>
<feature type="transmembrane region" description="Helical" evidence="8">
    <location>
        <begin position="96"/>
        <end position="117"/>
    </location>
</feature>
<dbReference type="InterPro" id="IPR038770">
    <property type="entry name" value="Na+/solute_symporter_sf"/>
</dbReference>
<keyword evidence="6 8" id="KW-1133">Transmembrane helix</keyword>
<dbReference type="AlphaFoldDB" id="A0A0M9AEK3"/>
<sequence length="300" mass="32552">MPHMEALLNTVFPVALVVFSGYLLGRRMAMDLPTLSRLTVYLLVPALIFDAMYRAQFSREGLLGLTLGFLLTYLGLYLFVALLGRLLRESPEAAKSLALAALFPNSGNMGLSLTYFALGEVGLGLAVVYFILSSVLMFGLGPAFIRGGGVLEGLRFTLRLPLFYALVLGLLFRGLGVVFPFRLEEGVRLMGQAAIPVLLLTLGTQMAQTPFRLGAFELWASGLRLLVAPLFAYLAGLLLGLPRLEHQVLVLQSATPIAVNAFLLSREFGKDAARIGRSVVVSTFLAFLTVPLILFLIGVR</sequence>
<protein>
    <submittedName>
        <fullName evidence="9">Membrane transport protein</fullName>
    </submittedName>
</protein>
<comment type="similarity">
    <text evidence="2">Belongs to the auxin efflux carrier (TC 2.A.69) family.</text>
</comment>
<evidence type="ECO:0000256" key="2">
    <source>
        <dbReference type="ARBA" id="ARBA00010145"/>
    </source>
</evidence>
<feature type="transmembrane region" description="Helical" evidence="8">
    <location>
        <begin position="37"/>
        <end position="55"/>
    </location>
</feature>
<evidence type="ECO:0000256" key="1">
    <source>
        <dbReference type="ARBA" id="ARBA00004651"/>
    </source>
</evidence>
<feature type="transmembrane region" description="Helical" evidence="8">
    <location>
        <begin position="157"/>
        <end position="181"/>
    </location>
</feature>
<evidence type="ECO:0000313" key="9">
    <source>
        <dbReference type="EMBL" id="KOX90427.1"/>
    </source>
</evidence>
<feature type="transmembrane region" description="Helical" evidence="8">
    <location>
        <begin position="247"/>
        <end position="266"/>
    </location>
</feature>
<dbReference type="Proteomes" id="UP000037685">
    <property type="component" value="Unassembled WGS sequence"/>
</dbReference>
<evidence type="ECO:0000313" key="10">
    <source>
        <dbReference type="Proteomes" id="UP000037685"/>
    </source>
</evidence>
<dbReference type="Pfam" id="PF03547">
    <property type="entry name" value="Mem_trans"/>
    <property type="match status" value="2"/>
</dbReference>
<feature type="transmembrane region" description="Helical" evidence="8">
    <location>
        <begin position="223"/>
        <end position="241"/>
    </location>
</feature>
<feature type="transmembrane region" description="Helical" evidence="8">
    <location>
        <begin position="61"/>
        <end position="84"/>
    </location>
</feature>
<gene>
    <name evidence="9" type="ORF">BVI061214_01618</name>
</gene>
<feature type="transmembrane region" description="Helical" evidence="8">
    <location>
        <begin position="278"/>
        <end position="299"/>
    </location>
</feature>
<dbReference type="Gene3D" id="1.20.1530.20">
    <property type="match status" value="1"/>
</dbReference>
<dbReference type="GO" id="GO:0005886">
    <property type="term" value="C:plasma membrane"/>
    <property type="evidence" value="ECO:0007669"/>
    <property type="project" value="UniProtKB-SubCell"/>
</dbReference>
<dbReference type="GO" id="GO:0055085">
    <property type="term" value="P:transmembrane transport"/>
    <property type="evidence" value="ECO:0007669"/>
    <property type="project" value="InterPro"/>
</dbReference>
<feature type="transmembrane region" description="Helical" evidence="8">
    <location>
        <begin position="6"/>
        <end position="25"/>
    </location>
</feature>
<keyword evidence="4" id="KW-1003">Cell membrane</keyword>
<evidence type="ECO:0000256" key="7">
    <source>
        <dbReference type="ARBA" id="ARBA00023136"/>
    </source>
</evidence>
<name>A0A0M9AEK3_THEAQ</name>
<keyword evidence="5 8" id="KW-0812">Transmembrane</keyword>
<keyword evidence="3" id="KW-0813">Transport</keyword>
<keyword evidence="7 8" id="KW-0472">Membrane</keyword>